<keyword evidence="3" id="KW-1185">Reference proteome</keyword>
<dbReference type="PRINTS" id="PR00111">
    <property type="entry name" value="ABHYDROLASE"/>
</dbReference>
<dbReference type="InterPro" id="IPR050471">
    <property type="entry name" value="AB_hydrolase"/>
</dbReference>
<dbReference type="SUPFAM" id="SSF53474">
    <property type="entry name" value="alpha/beta-Hydrolases"/>
    <property type="match status" value="1"/>
</dbReference>
<dbReference type="EMBL" id="RKMH01000004">
    <property type="protein sequence ID" value="RPA64848.1"/>
    <property type="molecule type" value="Genomic_DNA"/>
</dbReference>
<dbReference type="Gene3D" id="3.40.50.1820">
    <property type="entry name" value="alpha/beta hydrolase"/>
    <property type="match status" value="1"/>
</dbReference>
<dbReference type="GO" id="GO:0016787">
    <property type="term" value="F:hydrolase activity"/>
    <property type="evidence" value="ECO:0007669"/>
    <property type="project" value="UniProtKB-KW"/>
</dbReference>
<dbReference type="Pfam" id="PF00561">
    <property type="entry name" value="Abhydrolase_1"/>
    <property type="match status" value="1"/>
</dbReference>
<dbReference type="OrthoDB" id="495620at2"/>
<dbReference type="PANTHER" id="PTHR43433">
    <property type="entry name" value="HYDROLASE, ALPHA/BETA FOLD FAMILY PROTEIN"/>
    <property type="match status" value="1"/>
</dbReference>
<organism evidence="2 3">
    <name type="scientific">Gordonia oryzae</name>
    <dbReference type="NCBI Taxonomy" id="2487349"/>
    <lineage>
        <taxon>Bacteria</taxon>
        <taxon>Bacillati</taxon>
        <taxon>Actinomycetota</taxon>
        <taxon>Actinomycetes</taxon>
        <taxon>Mycobacteriales</taxon>
        <taxon>Gordoniaceae</taxon>
        <taxon>Gordonia</taxon>
    </lineage>
</organism>
<reference evidence="2 3" key="1">
    <citation type="submission" date="2018-11" db="EMBL/GenBank/DDBJ databases">
        <title>Draft genome sequence of Gordonia sp. RS15-1S isolated from rice stems.</title>
        <authorList>
            <person name="Muangham S."/>
        </authorList>
    </citation>
    <scope>NUCLEOTIDE SEQUENCE [LARGE SCALE GENOMIC DNA]</scope>
    <source>
        <strain evidence="2 3">RS15-1S</strain>
    </source>
</reference>
<feature type="domain" description="AB hydrolase-1" evidence="1">
    <location>
        <begin position="27"/>
        <end position="245"/>
    </location>
</feature>
<gene>
    <name evidence="2" type="ORF">EF294_07075</name>
</gene>
<proteinExistence type="predicted"/>
<evidence type="ECO:0000313" key="3">
    <source>
        <dbReference type="Proteomes" id="UP000267536"/>
    </source>
</evidence>
<dbReference type="InterPro" id="IPR029058">
    <property type="entry name" value="AB_hydrolase_fold"/>
</dbReference>
<evidence type="ECO:0000259" key="1">
    <source>
        <dbReference type="Pfam" id="PF00561"/>
    </source>
</evidence>
<dbReference type="InterPro" id="IPR000073">
    <property type="entry name" value="AB_hydrolase_1"/>
</dbReference>
<name>A0A3N4GV86_9ACTN</name>
<dbReference type="PANTHER" id="PTHR43433:SF5">
    <property type="entry name" value="AB HYDROLASE-1 DOMAIN-CONTAINING PROTEIN"/>
    <property type="match status" value="1"/>
</dbReference>
<sequence length="261" mass="28596">MPAAEYHEIARTRDRVRLAVQVRGSGPTLLLLPGQANNHHWWDRTRGDFDAHHTTVTFDYRGTGASGSGGERYSTQLFAEDALAVMDSLAIDKFAVYGTSMGGRAAQFLAASAPRRARRLVLGCTTPGGVHAVERDESVRRALAGPDATAALLDYMYSPQWRAANPGPYHVLGDPDMSDSNRRAHLLASNRHDAWAVLPDITSPTLILHGTDDLMAPVANAEILRERIPDARAHILDGARHAYFDEYRSQTVPLVLDFMTG</sequence>
<dbReference type="Proteomes" id="UP000267536">
    <property type="component" value="Unassembled WGS sequence"/>
</dbReference>
<protein>
    <submittedName>
        <fullName evidence="2">Alpha/beta hydrolase</fullName>
    </submittedName>
</protein>
<keyword evidence="2" id="KW-0378">Hydrolase</keyword>
<dbReference type="AlphaFoldDB" id="A0A3N4GV86"/>
<comment type="caution">
    <text evidence="2">The sequence shown here is derived from an EMBL/GenBank/DDBJ whole genome shotgun (WGS) entry which is preliminary data.</text>
</comment>
<dbReference type="RefSeq" id="WP_123927288.1">
    <property type="nucleotide sequence ID" value="NZ_JBPSDP010000004.1"/>
</dbReference>
<accession>A0A3N4GV86</accession>
<evidence type="ECO:0000313" key="2">
    <source>
        <dbReference type="EMBL" id="RPA64848.1"/>
    </source>
</evidence>